<evidence type="ECO:0000313" key="1">
    <source>
        <dbReference type="EMBL" id="MDZ8162417.1"/>
    </source>
</evidence>
<proteinExistence type="predicted"/>
<reference evidence="1 2" key="1">
    <citation type="submission" date="2023-10" db="EMBL/GenBank/DDBJ databases">
        <title>Microbacterium xanthum sp. nov., isolated from seaweed.</title>
        <authorList>
            <person name="Lee S.D."/>
        </authorList>
    </citation>
    <scope>NUCLEOTIDE SEQUENCE [LARGE SCALE GENOMIC DNA]</scope>
    <source>
        <strain evidence="1 2">KCTC 19124</strain>
    </source>
</reference>
<dbReference type="EMBL" id="JAWJYN010000002">
    <property type="protein sequence ID" value="MDZ8162417.1"/>
    <property type="molecule type" value="Genomic_DNA"/>
</dbReference>
<sequence length="181" mass="18942">MQLLRGGWPSDNVRARNIETARALDAEGFVFRGSTRDDASAVTALVRAHLPGAGAFEYAASDGAVVAEAPDGTVAGVAVVRASLSPEQRVLVQVRALVTAPAHRGRGTASLALAVIPQVMGPDLSPQVVFGNAASEHATFFQRNGFDVLQPGEKLTIGVPRDTLLAGATPGPYDTWFVRAR</sequence>
<dbReference type="Proteomes" id="UP001291912">
    <property type="component" value="Unassembled WGS sequence"/>
</dbReference>
<protein>
    <submittedName>
        <fullName evidence="1">GNAT family N-acetyltransferase</fullName>
    </submittedName>
</protein>
<organism evidence="1 2">
    <name type="scientific">Microbacterium aquimaris</name>
    <dbReference type="NCBI Taxonomy" id="459816"/>
    <lineage>
        <taxon>Bacteria</taxon>
        <taxon>Bacillati</taxon>
        <taxon>Actinomycetota</taxon>
        <taxon>Actinomycetes</taxon>
        <taxon>Micrococcales</taxon>
        <taxon>Microbacteriaceae</taxon>
        <taxon>Microbacterium</taxon>
    </lineage>
</organism>
<dbReference type="RefSeq" id="WP_194424874.1">
    <property type="nucleotide sequence ID" value="NZ_BAAAPT010000002.1"/>
</dbReference>
<accession>A0ABU5N8S6</accession>
<keyword evidence="2" id="KW-1185">Reference proteome</keyword>
<gene>
    <name evidence="1" type="ORF">R2Q92_11290</name>
</gene>
<dbReference type="InterPro" id="IPR016181">
    <property type="entry name" value="Acyl_CoA_acyltransferase"/>
</dbReference>
<dbReference type="SUPFAM" id="SSF55729">
    <property type="entry name" value="Acyl-CoA N-acyltransferases (Nat)"/>
    <property type="match status" value="1"/>
</dbReference>
<evidence type="ECO:0000313" key="2">
    <source>
        <dbReference type="Proteomes" id="UP001291912"/>
    </source>
</evidence>
<dbReference type="Gene3D" id="3.40.630.30">
    <property type="match status" value="1"/>
</dbReference>
<comment type="caution">
    <text evidence="1">The sequence shown here is derived from an EMBL/GenBank/DDBJ whole genome shotgun (WGS) entry which is preliminary data.</text>
</comment>
<name>A0ABU5N8S6_9MICO</name>